<dbReference type="Gene3D" id="3.40.50.720">
    <property type="entry name" value="NAD(P)-binding Rossmann-like Domain"/>
    <property type="match status" value="1"/>
</dbReference>
<keyword evidence="3" id="KW-0274">FAD</keyword>
<protein>
    <recommendedName>
        <fullName evidence="8">NADPH:adrenodoxin oxidoreductase, mitochondrial</fullName>
    </recommendedName>
</protein>
<dbReference type="Proteomes" id="UP001151760">
    <property type="component" value="Unassembled WGS sequence"/>
</dbReference>
<evidence type="ECO:0000313" key="7">
    <source>
        <dbReference type="Proteomes" id="UP001151760"/>
    </source>
</evidence>
<gene>
    <name evidence="6" type="ORF">Tco_0822190</name>
</gene>
<evidence type="ECO:0000256" key="1">
    <source>
        <dbReference type="ARBA" id="ARBA00001974"/>
    </source>
</evidence>
<keyword evidence="7" id="KW-1185">Reference proteome</keyword>
<dbReference type="EMBL" id="BQNB010012239">
    <property type="protein sequence ID" value="GJT01021.1"/>
    <property type="molecule type" value="Genomic_DNA"/>
</dbReference>
<keyword evidence="2" id="KW-0285">Flavoprotein</keyword>
<evidence type="ECO:0008006" key="8">
    <source>
        <dbReference type="Google" id="ProtNLM"/>
    </source>
</evidence>
<organism evidence="6 7">
    <name type="scientific">Tanacetum coccineum</name>
    <dbReference type="NCBI Taxonomy" id="301880"/>
    <lineage>
        <taxon>Eukaryota</taxon>
        <taxon>Viridiplantae</taxon>
        <taxon>Streptophyta</taxon>
        <taxon>Embryophyta</taxon>
        <taxon>Tracheophyta</taxon>
        <taxon>Spermatophyta</taxon>
        <taxon>Magnoliopsida</taxon>
        <taxon>eudicotyledons</taxon>
        <taxon>Gunneridae</taxon>
        <taxon>Pentapetalae</taxon>
        <taxon>asterids</taxon>
        <taxon>campanulids</taxon>
        <taxon>Asterales</taxon>
        <taxon>Asteraceae</taxon>
        <taxon>Asteroideae</taxon>
        <taxon>Anthemideae</taxon>
        <taxon>Anthemidinae</taxon>
        <taxon>Tanacetum</taxon>
    </lineage>
</organism>
<evidence type="ECO:0000313" key="6">
    <source>
        <dbReference type="EMBL" id="GJT01021.1"/>
    </source>
</evidence>
<reference evidence="6" key="1">
    <citation type="journal article" date="2022" name="Int. J. Mol. Sci.">
        <title>Draft Genome of Tanacetum Coccineum: Genomic Comparison of Closely Related Tanacetum-Family Plants.</title>
        <authorList>
            <person name="Yamashiro T."/>
            <person name="Shiraishi A."/>
            <person name="Nakayama K."/>
            <person name="Satake H."/>
        </authorList>
    </citation>
    <scope>NUCLEOTIDE SEQUENCE</scope>
</reference>
<comment type="cofactor">
    <cofactor evidence="1">
        <name>FAD</name>
        <dbReference type="ChEBI" id="CHEBI:57692"/>
    </cofactor>
</comment>
<reference evidence="6" key="2">
    <citation type="submission" date="2022-01" db="EMBL/GenBank/DDBJ databases">
        <authorList>
            <person name="Yamashiro T."/>
            <person name="Shiraishi A."/>
            <person name="Satake H."/>
            <person name="Nakayama K."/>
        </authorList>
    </citation>
    <scope>NUCLEOTIDE SEQUENCE</scope>
</reference>
<dbReference type="InterPro" id="IPR055275">
    <property type="entry name" value="Ferredox_Rdtase"/>
</dbReference>
<keyword evidence="4" id="KW-0521">NADP</keyword>
<dbReference type="PANTHER" id="PTHR48467:SF1">
    <property type="entry name" value="GLUTAMATE SYNTHASE 1 [NADH], CHLOROPLASTIC-LIKE"/>
    <property type="match status" value="1"/>
</dbReference>
<comment type="caution">
    <text evidence="6">The sequence shown here is derived from an EMBL/GenBank/DDBJ whole genome shotgun (WGS) entry which is preliminary data.</text>
</comment>
<evidence type="ECO:0000256" key="4">
    <source>
        <dbReference type="ARBA" id="ARBA00022857"/>
    </source>
</evidence>
<evidence type="ECO:0000256" key="5">
    <source>
        <dbReference type="ARBA" id="ARBA00023002"/>
    </source>
</evidence>
<keyword evidence="5" id="KW-0560">Oxidoreductase</keyword>
<sequence length="92" mass="10170">MHTLVDIRGIVVPSSDDAQTKDGLYVFGWLKRGPTGIIATNLSDAEETVASISEDFVKKELKLPRQSQAEKDLVGYWKIGAFLLLHSVIGKR</sequence>
<evidence type="ECO:0000256" key="3">
    <source>
        <dbReference type="ARBA" id="ARBA00022827"/>
    </source>
</evidence>
<dbReference type="PANTHER" id="PTHR48467">
    <property type="entry name" value="GLUTAMATE SYNTHASE 1 [NADH], CHLOROPLASTIC-LIKE"/>
    <property type="match status" value="1"/>
</dbReference>
<proteinExistence type="predicted"/>
<name>A0ABQ5AIK6_9ASTR</name>
<evidence type="ECO:0000256" key="2">
    <source>
        <dbReference type="ARBA" id="ARBA00022630"/>
    </source>
</evidence>
<accession>A0ABQ5AIK6</accession>